<feature type="region of interest" description="Disordered" evidence="1">
    <location>
        <begin position="60"/>
        <end position="82"/>
    </location>
</feature>
<accession>A0AA40DWX7</accession>
<gene>
    <name evidence="2" type="ORF">B0H67DRAFT_642762</name>
</gene>
<evidence type="ECO:0000313" key="3">
    <source>
        <dbReference type="Proteomes" id="UP001172102"/>
    </source>
</evidence>
<protein>
    <submittedName>
        <fullName evidence="2">Uncharacterized protein</fullName>
    </submittedName>
</protein>
<dbReference type="EMBL" id="JAUKUA010000003">
    <property type="protein sequence ID" value="KAK0719404.1"/>
    <property type="molecule type" value="Genomic_DNA"/>
</dbReference>
<sequence length="154" mass="17626">MSPAFRTMLLLSDDRQLHMCSFFAFSRNVWHLGTKLSTLAAYQTPMFIQELQEIFARHDEDDGETRENQLKSPYHSLGHPTEALPQPDYDKTVVDVYTEACVFCLENAAERHRSTQDGGRPMLLYAAPRPAYGSRLARLPSWAPDLSQFPTFDK</sequence>
<evidence type="ECO:0000256" key="1">
    <source>
        <dbReference type="SAM" id="MobiDB-lite"/>
    </source>
</evidence>
<organism evidence="2 3">
    <name type="scientific">Lasiosphaeris hirsuta</name>
    <dbReference type="NCBI Taxonomy" id="260670"/>
    <lineage>
        <taxon>Eukaryota</taxon>
        <taxon>Fungi</taxon>
        <taxon>Dikarya</taxon>
        <taxon>Ascomycota</taxon>
        <taxon>Pezizomycotina</taxon>
        <taxon>Sordariomycetes</taxon>
        <taxon>Sordariomycetidae</taxon>
        <taxon>Sordariales</taxon>
        <taxon>Lasiosphaeriaceae</taxon>
        <taxon>Lasiosphaeris</taxon>
    </lineage>
</organism>
<comment type="caution">
    <text evidence="2">The sequence shown here is derived from an EMBL/GenBank/DDBJ whole genome shotgun (WGS) entry which is preliminary data.</text>
</comment>
<dbReference type="Proteomes" id="UP001172102">
    <property type="component" value="Unassembled WGS sequence"/>
</dbReference>
<name>A0AA40DWX7_9PEZI</name>
<keyword evidence="3" id="KW-1185">Reference proteome</keyword>
<reference evidence="2" key="1">
    <citation type="submission" date="2023-06" db="EMBL/GenBank/DDBJ databases">
        <title>Genome-scale phylogeny and comparative genomics of the fungal order Sordariales.</title>
        <authorList>
            <consortium name="Lawrence Berkeley National Laboratory"/>
            <person name="Hensen N."/>
            <person name="Bonometti L."/>
            <person name="Westerberg I."/>
            <person name="Brannstrom I.O."/>
            <person name="Guillou S."/>
            <person name="Cros-Aarteil S."/>
            <person name="Calhoun S."/>
            <person name="Haridas S."/>
            <person name="Kuo A."/>
            <person name="Mondo S."/>
            <person name="Pangilinan J."/>
            <person name="Riley R."/>
            <person name="Labutti K."/>
            <person name="Andreopoulos B."/>
            <person name="Lipzen A."/>
            <person name="Chen C."/>
            <person name="Yanf M."/>
            <person name="Daum C."/>
            <person name="Ng V."/>
            <person name="Clum A."/>
            <person name="Steindorff A."/>
            <person name="Ohm R."/>
            <person name="Martin F."/>
            <person name="Silar P."/>
            <person name="Natvig D."/>
            <person name="Lalanne C."/>
            <person name="Gautier V."/>
            <person name="Ament-Velasquez S.L."/>
            <person name="Kruys A."/>
            <person name="Hutchinson M.I."/>
            <person name="Powell A.J."/>
            <person name="Barry K."/>
            <person name="Miller A.N."/>
            <person name="Grigoriev I.V."/>
            <person name="Debuchy R."/>
            <person name="Gladieux P."/>
            <person name="Thoren M.H."/>
            <person name="Johannesson H."/>
        </authorList>
    </citation>
    <scope>NUCLEOTIDE SEQUENCE</scope>
    <source>
        <strain evidence="2">SMH4607-1</strain>
    </source>
</reference>
<proteinExistence type="predicted"/>
<dbReference type="AlphaFoldDB" id="A0AA40DWX7"/>
<feature type="compositionally biased region" description="Basic and acidic residues" evidence="1">
    <location>
        <begin position="60"/>
        <end position="69"/>
    </location>
</feature>
<evidence type="ECO:0000313" key="2">
    <source>
        <dbReference type="EMBL" id="KAK0719404.1"/>
    </source>
</evidence>